<protein>
    <submittedName>
        <fullName evidence="1">Uncharacterized protein</fullName>
    </submittedName>
</protein>
<evidence type="ECO:0000313" key="1">
    <source>
        <dbReference type="EMBL" id="MCM8557125.1"/>
    </source>
</evidence>
<dbReference type="AlphaFoldDB" id="A0A9X2J2K6"/>
<proteinExistence type="predicted"/>
<accession>A0A9X2J2K6</accession>
<sequence length="46" mass="5245">MTNEDPKNSDQQIDSVIKRIFSPQNDADRELMWTAIVAFAFGALIF</sequence>
<name>A0A9X2J2K6_9SPHN</name>
<evidence type="ECO:0000313" key="2">
    <source>
        <dbReference type="Proteomes" id="UP001155128"/>
    </source>
</evidence>
<comment type="caution">
    <text evidence="1">The sequence shown here is derived from an EMBL/GenBank/DDBJ whole genome shotgun (WGS) entry which is preliminary data.</text>
</comment>
<dbReference type="EMBL" id="JAMSHT010000001">
    <property type="protein sequence ID" value="MCM8557125.1"/>
    <property type="molecule type" value="Genomic_DNA"/>
</dbReference>
<organism evidence="1 2">
    <name type="scientific">Sphingomicrobium sediminis</name>
    <dbReference type="NCBI Taxonomy" id="2950949"/>
    <lineage>
        <taxon>Bacteria</taxon>
        <taxon>Pseudomonadati</taxon>
        <taxon>Pseudomonadota</taxon>
        <taxon>Alphaproteobacteria</taxon>
        <taxon>Sphingomonadales</taxon>
        <taxon>Sphingomonadaceae</taxon>
        <taxon>Sphingomicrobium</taxon>
    </lineage>
</organism>
<dbReference type="Proteomes" id="UP001155128">
    <property type="component" value="Unassembled WGS sequence"/>
</dbReference>
<keyword evidence="2" id="KW-1185">Reference proteome</keyword>
<dbReference type="RefSeq" id="WP_252112912.1">
    <property type="nucleotide sequence ID" value="NZ_JAMSHT010000001.1"/>
</dbReference>
<reference evidence="1" key="1">
    <citation type="submission" date="2022-06" db="EMBL/GenBank/DDBJ databases">
        <title>Sphingomicrobium sedimins sp. nov., a marine bacterium isolated from tidal flat.</title>
        <authorList>
            <person name="Kim C.-H."/>
            <person name="Yoo Y."/>
            <person name="Kim J.-J."/>
        </authorList>
    </citation>
    <scope>NUCLEOTIDE SEQUENCE</scope>
    <source>
        <strain evidence="1">GRR-S6-50</strain>
    </source>
</reference>
<gene>
    <name evidence="1" type="ORF">NDO55_04750</name>
</gene>